<dbReference type="Proteomes" id="UP001596237">
    <property type="component" value="Unassembled WGS sequence"/>
</dbReference>
<evidence type="ECO:0000313" key="3">
    <source>
        <dbReference type="Proteomes" id="UP001596237"/>
    </source>
</evidence>
<organism evidence="2 3">
    <name type="scientific">Methylorubrum zatmanii</name>
    <dbReference type="NCBI Taxonomy" id="29429"/>
    <lineage>
        <taxon>Bacteria</taxon>
        <taxon>Pseudomonadati</taxon>
        <taxon>Pseudomonadota</taxon>
        <taxon>Alphaproteobacteria</taxon>
        <taxon>Hyphomicrobiales</taxon>
        <taxon>Methylobacteriaceae</taxon>
        <taxon>Methylorubrum</taxon>
    </lineage>
</organism>
<comment type="caution">
    <text evidence="2">The sequence shown here is derived from an EMBL/GenBank/DDBJ whole genome shotgun (WGS) entry which is preliminary data.</text>
</comment>
<feature type="chain" id="PRO_5046400081" description="Photosystem reaction center subunit H" evidence="1">
    <location>
        <begin position="23"/>
        <end position="130"/>
    </location>
</feature>
<evidence type="ECO:0008006" key="4">
    <source>
        <dbReference type="Google" id="ProtNLM"/>
    </source>
</evidence>
<protein>
    <recommendedName>
        <fullName evidence="4">Photosystem reaction center subunit H</fullName>
    </recommendedName>
</protein>
<dbReference type="EMBL" id="JBHSTT010000014">
    <property type="protein sequence ID" value="MFC6388588.1"/>
    <property type="molecule type" value="Genomic_DNA"/>
</dbReference>
<keyword evidence="1" id="KW-0732">Signal</keyword>
<sequence>MRSRGITLAALLILGGATAARAQTVVDGSDAAVGPEAARAVLSLIGTQLRDPEARIAGLRIGRSGALCGTVDVRNRMGVHTGPRGFVADLPEKFIGRLPEGPELRSPASMADFRAMERARALYEANCTAG</sequence>
<gene>
    <name evidence="2" type="ORF">ACFQDP_04340</name>
</gene>
<evidence type="ECO:0000256" key="1">
    <source>
        <dbReference type="SAM" id="SignalP"/>
    </source>
</evidence>
<evidence type="ECO:0000313" key="2">
    <source>
        <dbReference type="EMBL" id="MFC6388588.1"/>
    </source>
</evidence>
<proteinExistence type="predicted"/>
<accession>A0ABW1WK89</accession>
<dbReference type="RefSeq" id="WP_192285508.1">
    <property type="nucleotide sequence ID" value="NZ_JBHSTT010000014.1"/>
</dbReference>
<feature type="signal peptide" evidence="1">
    <location>
        <begin position="1"/>
        <end position="22"/>
    </location>
</feature>
<name>A0ABW1WK89_9HYPH</name>
<keyword evidence="3" id="KW-1185">Reference proteome</keyword>
<reference evidence="3" key="1">
    <citation type="journal article" date="2019" name="Int. J. Syst. Evol. Microbiol.">
        <title>The Global Catalogue of Microorganisms (GCM) 10K type strain sequencing project: providing services to taxonomists for standard genome sequencing and annotation.</title>
        <authorList>
            <consortium name="The Broad Institute Genomics Platform"/>
            <consortium name="The Broad Institute Genome Sequencing Center for Infectious Disease"/>
            <person name="Wu L."/>
            <person name="Ma J."/>
        </authorList>
    </citation>
    <scope>NUCLEOTIDE SEQUENCE [LARGE SCALE GENOMIC DNA]</scope>
    <source>
        <strain evidence="3">CCUG 36916</strain>
    </source>
</reference>